<dbReference type="STRING" id="314230.DSM3645_27016"/>
<gene>
    <name evidence="3" type="ORF">DSM3645_27016</name>
</gene>
<protein>
    <submittedName>
        <fullName evidence="3">Glutamine amidotransferase of anthranilate synthase</fullName>
    </submittedName>
</protein>
<dbReference type="PRINTS" id="PR00097">
    <property type="entry name" value="ANTSNTHASEII"/>
</dbReference>
<dbReference type="RefSeq" id="WP_002653297.1">
    <property type="nucleotide sequence ID" value="NZ_CH672376.1"/>
</dbReference>
<evidence type="ECO:0000256" key="1">
    <source>
        <dbReference type="ARBA" id="ARBA00022962"/>
    </source>
</evidence>
<dbReference type="GO" id="GO:0005829">
    <property type="term" value="C:cytosol"/>
    <property type="evidence" value="ECO:0007669"/>
    <property type="project" value="TreeGrafter"/>
</dbReference>
<dbReference type="PROSITE" id="PS51273">
    <property type="entry name" value="GATASE_TYPE_1"/>
    <property type="match status" value="1"/>
</dbReference>
<reference evidence="3 4" key="1">
    <citation type="submission" date="2006-02" db="EMBL/GenBank/DDBJ databases">
        <authorList>
            <person name="Amann R."/>
            <person name="Ferriera S."/>
            <person name="Johnson J."/>
            <person name="Kravitz S."/>
            <person name="Halpern A."/>
            <person name="Remington K."/>
            <person name="Beeson K."/>
            <person name="Tran B."/>
            <person name="Rogers Y.-H."/>
            <person name="Friedman R."/>
            <person name="Venter J.C."/>
        </authorList>
    </citation>
    <scope>NUCLEOTIDE SEQUENCE [LARGE SCALE GENOMIC DNA]</scope>
    <source>
        <strain evidence="3 4">DSM 3645</strain>
    </source>
</reference>
<dbReference type="PRINTS" id="PR00099">
    <property type="entry name" value="CPSGATASE"/>
</dbReference>
<evidence type="ECO:0000313" key="4">
    <source>
        <dbReference type="Proteomes" id="UP000004358"/>
    </source>
</evidence>
<dbReference type="GO" id="GO:0004049">
    <property type="term" value="F:anthranilate synthase activity"/>
    <property type="evidence" value="ECO:0007669"/>
    <property type="project" value="TreeGrafter"/>
</dbReference>
<sequence>MILVIDNYDSFVNNLARYFRLWGQETVVVRNDAIDFAQIRHLKPQAIVLSPGPCTPQEAGISVEVVGEFLETVPILGVCLGHQAIAAALGGKIVRSAEPMHGRSSIIRHDQDPLFAGMPDSIRVGRYHSLTVEPKSLPTSLRTIAAAEDRSIMAIRHLTRPVYGLQFHPESILTEQGFAIIGNFLQSAGIAVQLKNAATADQTVSTSTPILSPTNVPFYY</sequence>
<keyword evidence="3" id="KW-0808">Transferase</keyword>
<accession>A3ZZV9</accession>
<evidence type="ECO:0000259" key="2">
    <source>
        <dbReference type="Pfam" id="PF00117"/>
    </source>
</evidence>
<evidence type="ECO:0000313" key="3">
    <source>
        <dbReference type="EMBL" id="EAQ77900.1"/>
    </source>
</evidence>
<dbReference type="PRINTS" id="PR00096">
    <property type="entry name" value="GATASE"/>
</dbReference>
<proteinExistence type="predicted"/>
<dbReference type="Pfam" id="PF00117">
    <property type="entry name" value="GATase"/>
    <property type="match status" value="1"/>
</dbReference>
<dbReference type="Proteomes" id="UP000004358">
    <property type="component" value="Unassembled WGS sequence"/>
</dbReference>
<feature type="domain" description="Glutamine amidotransferase" evidence="2">
    <location>
        <begin position="3"/>
        <end position="185"/>
    </location>
</feature>
<dbReference type="InterPro" id="IPR006221">
    <property type="entry name" value="TrpG/PapA_dom"/>
</dbReference>
<dbReference type="AlphaFoldDB" id="A3ZZV9"/>
<dbReference type="EMBL" id="AANZ01000026">
    <property type="protein sequence ID" value="EAQ77900.1"/>
    <property type="molecule type" value="Genomic_DNA"/>
</dbReference>
<dbReference type="PANTHER" id="PTHR43418:SF4">
    <property type="entry name" value="MULTIFUNCTIONAL TRYPTOPHAN BIOSYNTHESIS PROTEIN"/>
    <property type="match status" value="1"/>
</dbReference>
<dbReference type="SUPFAM" id="SSF52317">
    <property type="entry name" value="Class I glutamine amidotransferase-like"/>
    <property type="match status" value="1"/>
</dbReference>
<dbReference type="PANTHER" id="PTHR43418">
    <property type="entry name" value="MULTIFUNCTIONAL TRYPTOPHAN BIOSYNTHESIS PROTEIN-RELATED"/>
    <property type="match status" value="1"/>
</dbReference>
<dbReference type="GO" id="GO:0016740">
    <property type="term" value="F:transferase activity"/>
    <property type="evidence" value="ECO:0007669"/>
    <property type="project" value="UniProtKB-KW"/>
</dbReference>
<keyword evidence="1 3" id="KW-0315">Glutamine amidotransferase</keyword>
<dbReference type="OrthoDB" id="9804328at2"/>
<dbReference type="GO" id="GO:0000162">
    <property type="term" value="P:L-tryptophan biosynthetic process"/>
    <property type="evidence" value="ECO:0007669"/>
    <property type="project" value="TreeGrafter"/>
</dbReference>
<organism evidence="3 4">
    <name type="scientific">Blastopirellula marina DSM 3645</name>
    <dbReference type="NCBI Taxonomy" id="314230"/>
    <lineage>
        <taxon>Bacteria</taxon>
        <taxon>Pseudomonadati</taxon>
        <taxon>Planctomycetota</taxon>
        <taxon>Planctomycetia</taxon>
        <taxon>Pirellulales</taxon>
        <taxon>Pirellulaceae</taxon>
        <taxon>Blastopirellula</taxon>
    </lineage>
</organism>
<dbReference type="CDD" id="cd01743">
    <property type="entry name" value="GATase1_Anthranilate_Synthase"/>
    <property type="match status" value="1"/>
</dbReference>
<dbReference type="InterPro" id="IPR050472">
    <property type="entry name" value="Anth_synth/Amidotransfase"/>
</dbReference>
<dbReference type="NCBIfam" id="TIGR00566">
    <property type="entry name" value="trpG_papA"/>
    <property type="match status" value="1"/>
</dbReference>
<dbReference type="InterPro" id="IPR029062">
    <property type="entry name" value="Class_I_gatase-like"/>
</dbReference>
<dbReference type="eggNOG" id="COG0512">
    <property type="taxonomic scope" value="Bacteria"/>
</dbReference>
<dbReference type="HOGENOM" id="CLU_014340_1_2_0"/>
<comment type="caution">
    <text evidence="3">The sequence shown here is derived from an EMBL/GenBank/DDBJ whole genome shotgun (WGS) entry which is preliminary data.</text>
</comment>
<dbReference type="FunFam" id="3.40.50.880:FF:000003">
    <property type="entry name" value="Anthranilate synthase component II"/>
    <property type="match status" value="1"/>
</dbReference>
<dbReference type="Gene3D" id="3.40.50.880">
    <property type="match status" value="1"/>
</dbReference>
<name>A3ZZV9_9BACT</name>
<dbReference type="InterPro" id="IPR017926">
    <property type="entry name" value="GATASE"/>
</dbReference>